<comment type="similarity">
    <text evidence="1">Belongs to the isochorismatase family.</text>
</comment>
<dbReference type="Proteomes" id="UP000777482">
    <property type="component" value="Unassembled WGS sequence"/>
</dbReference>
<dbReference type="SUPFAM" id="SSF52499">
    <property type="entry name" value="Isochorismatase-like hydrolases"/>
    <property type="match status" value="1"/>
</dbReference>
<proteinExistence type="inferred from homology"/>
<dbReference type="AlphaFoldDB" id="A0A9P6VWN1"/>
<dbReference type="Gene3D" id="3.40.50.850">
    <property type="entry name" value="Isochorismatase-like"/>
    <property type="match status" value="1"/>
</dbReference>
<dbReference type="OrthoDB" id="269496at2759"/>
<keyword evidence="4" id="KW-1185">Reference proteome</keyword>
<dbReference type="PANTHER" id="PTHR14119:SF3">
    <property type="entry name" value="ISOCHORISMATASE DOMAIN-CONTAINING PROTEIN 2"/>
    <property type="match status" value="1"/>
</dbReference>
<dbReference type="PANTHER" id="PTHR14119">
    <property type="entry name" value="HYDROLASE"/>
    <property type="match status" value="1"/>
</dbReference>
<evidence type="ECO:0000256" key="1">
    <source>
        <dbReference type="ARBA" id="ARBA00006336"/>
    </source>
</evidence>
<dbReference type="InterPro" id="IPR036380">
    <property type="entry name" value="Isochorismatase-like_sf"/>
</dbReference>
<dbReference type="InterPro" id="IPR050993">
    <property type="entry name" value="Isochorismatase_domain"/>
</dbReference>
<feature type="domain" description="Isochorismatase-like" evidence="2">
    <location>
        <begin position="19"/>
        <end position="169"/>
    </location>
</feature>
<evidence type="ECO:0000259" key="2">
    <source>
        <dbReference type="Pfam" id="PF00857"/>
    </source>
</evidence>
<gene>
    <name evidence="3" type="ORF">C6P46_006175</name>
</gene>
<organism evidence="3 4">
    <name type="scientific">Rhodotorula mucilaginosa</name>
    <name type="common">Yeast</name>
    <name type="synonym">Rhodotorula rubra</name>
    <dbReference type="NCBI Taxonomy" id="5537"/>
    <lineage>
        <taxon>Eukaryota</taxon>
        <taxon>Fungi</taxon>
        <taxon>Dikarya</taxon>
        <taxon>Basidiomycota</taxon>
        <taxon>Pucciniomycotina</taxon>
        <taxon>Microbotryomycetes</taxon>
        <taxon>Sporidiobolales</taxon>
        <taxon>Sporidiobolaceae</taxon>
        <taxon>Rhodotorula</taxon>
    </lineage>
</organism>
<name>A0A9P6VWN1_RHOMI</name>
<sequence>MSAAASRIHRLVPSRERFRLVVHSYPSVLATAEKMIKAAMIMEIPVIATQQAPRAAPPGANTHAGMSLVDISENVPLPLHELPSPSLRPPWVPLVKTKFSMIVPQVEQQLKEWETKSVVLCGIETALDLLEKGIDVHVLADGVSSANGDEVGLAIKRMRDSGAQITTSESILYQIMRDADHPGFKALTGLIKEYDPITRDSLQKLIAGRGF</sequence>
<protein>
    <recommendedName>
        <fullName evidence="2">Isochorismatase-like domain-containing protein</fullName>
    </recommendedName>
</protein>
<dbReference type="EMBL" id="PUHQ01000074">
    <property type="protein sequence ID" value="KAG0657893.1"/>
    <property type="molecule type" value="Genomic_DNA"/>
</dbReference>
<dbReference type="Pfam" id="PF00857">
    <property type="entry name" value="Isochorismatase"/>
    <property type="match status" value="1"/>
</dbReference>
<reference evidence="3 4" key="1">
    <citation type="submission" date="2020-11" db="EMBL/GenBank/DDBJ databases">
        <title>Kefir isolates.</title>
        <authorList>
            <person name="Marcisauskas S."/>
            <person name="Kim Y."/>
            <person name="Blasche S."/>
        </authorList>
    </citation>
    <scope>NUCLEOTIDE SEQUENCE [LARGE SCALE GENOMIC DNA]</scope>
    <source>
        <strain evidence="3 4">KR</strain>
    </source>
</reference>
<dbReference type="InterPro" id="IPR000868">
    <property type="entry name" value="Isochorismatase-like_dom"/>
</dbReference>
<accession>A0A9P6VWN1</accession>
<evidence type="ECO:0000313" key="3">
    <source>
        <dbReference type="EMBL" id="KAG0657893.1"/>
    </source>
</evidence>
<comment type="caution">
    <text evidence="3">The sequence shown here is derived from an EMBL/GenBank/DDBJ whole genome shotgun (WGS) entry which is preliminary data.</text>
</comment>
<evidence type="ECO:0000313" key="4">
    <source>
        <dbReference type="Proteomes" id="UP000777482"/>
    </source>
</evidence>